<organism evidence="1 2">
    <name type="scientific">Kaistella chaponensis</name>
    <dbReference type="NCBI Taxonomy" id="713588"/>
    <lineage>
        <taxon>Bacteria</taxon>
        <taxon>Pseudomonadati</taxon>
        <taxon>Bacteroidota</taxon>
        <taxon>Flavobacteriia</taxon>
        <taxon>Flavobacteriales</taxon>
        <taxon>Weeksellaceae</taxon>
        <taxon>Chryseobacterium group</taxon>
        <taxon>Kaistella</taxon>
    </lineage>
</organism>
<accession>A0A1N7NRP9</accession>
<dbReference type="Proteomes" id="UP000185839">
    <property type="component" value="Unassembled WGS sequence"/>
</dbReference>
<dbReference type="RefSeq" id="WP_076388383.1">
    <property type="nucleotide sequence ID" value="NZ_FTOI01000017.1"/>
</dbReference>
<sequence>MKNNKLILIALTCVTLTSCGSWVRIGDLTSISNRNLDDSKRYVLLNREVEETADSDSDALEQAIDNLTKKYEGEFIRNGKIFVKSNGKKIKVIGDVWGIQNTMVNVSTSANADIKLEIGDSVVFKRKGEITDGKIIGINSNILIVEYGKNKKIELKFDQVTKTNK</sequence>
<evidence type="ECO:0008006" key="3">
    <source>
        <dbReference type="Google" id="ProtNLM"/>
    </source>
</evidence>
<dbReference type="EMBL" id="FTOI01000017">
    <property type="protein sequence ID" value="SIT01065.1"/>
    <property type="molecule type" value="Genomic_DNA"/>
</dbReference>
<gene>
    <name evidence="1" type="ORF">SAMN05421789_1172</name>
</gene>
<dbReference type="OrthoDB" id="1442561at2"/>
<evidence type="ECO:0000313" key="1">
    <source>
        <dbReference type="EMBL" id="SIT01065.1"/>
    </source>
</evidence>
<name>A0A1N7NRP9_9FLAO</name>
<keyword evidence="2" id="KW-1185">Reference proteome</keyword>
<evidence type="ECO:0000313" key="2">
    <source>
        <dbReference type="Proteomes" id="UP000185839"/>
    </source>
</evidence>
<dbReference type="AlphaFoldDB" id="A0A1N7NRP9"/>
<protein>
    <recommendedName>
        <fullName evidence="3">Lipoprotein</fullName>
    </recommendedName>
</protein>
<proteinExistence type="predicted"/>
<dbReference type="PROSITE" id="PS51257">
    <property type="entry name" value="PROKAR_LIPOPROTEIN"/>
    <property type="match status" value="1"/>
</dbReference>
<reference evidence="2" key="1">
    <citation type="submission" date="2017-01" db="EMBL/GenBank/DDBJ databases">
        <authorList>
            <person name="Varghese N."/>
            <person name="Submissions S."/>
        </authorList>
    </citation>
    <scope>NUCLEOTIDE SEQUENCE [LARGE SCALE GENOMIC DNA]</scope>
    <source>
        <strain evidence="2">DSM 23145</strain>
    </source>
</reference>